<gene>
    <name evidence="1" type="ORF">CCAM_LOCUS20198</name>
</gene>
<proteinExistence type="predicted"/>
<reference evidence="1 2" key="1">
    <citation type="submission" date="2018-04" db="EMBL/GenBank/DDBJ databases">
        <authorList>
            <person name="Vogel A."/>
        </authorList>
    </citation>
    <scope>NUCLEOTIDE SEQUENCE [LARGE SCALE GENOMIC DNA]</scope>
</reference>
<dbReference type="Proteomes" id="UP000595140">
    <property type="component" value="Unassembled WGS sequence"/>
</dbReference>
<evidence type="ECO:0000313" key="1">
    <source>
        <dbReference type="EMBL" id="VFQ78422.1"/>
    </source>
</evidence>
<sequence>MAVKAKRHPLLIINMSSSSKGRGLWERVGLSGVPSSDSSLFRCMAGDCGLSVWYEKDTWMTHFLIQNFKKAALQFPLLFTVEKLTTMETTATASAAVVRKCGVAAEWEVAPPDRVNLVFQDLIFGKVNCGIFVSIS</sequence>
<name>A0A484LPI9_9ASTE</name>
<organism evidence="1 2">
    <name type="scientific">Cuscuta campestris</name>
    <dbReference type="NCBI Taxonomy" id="132261"/>
    <lineage>
        <taxon>Eukaryota</taxon>
        <taxon>Viridiplantae</taxon>
        <taxon>Streptophyta</taxon>
        <taxon>Embryophyta</taxon>
        <taxon>Tracheophyta</taxon>
        <taxon>Spermatophyta</taxon>
        <taxon>Magnoliopsida</taxon>
        <taxon>eudicotyledons</taxon>
        <taxon>Gunneridae</taxon>
        <taxon>Pentapetalae</taxon>
        <taxon>asterids</taxon>
        <taxon>lamiids</taxon>
        <taxon>Solanales</taxon>
        <taxon>Convolvulaceae</taxon>
        <taxon>Cuscuteae</taxon>
        <taxon>Cuscuta</taxon>
        <taxon>Cuscuta subgen. Grammica</taxon>
        <taxon>Cuscuta sect. Cleistogrammica</taxon>
    </lineage>
</organism>
<accession>A0A484LPI9</accession>
<dbReference type="EMBL" id="OOIL02001788">
    <property type="protein sequence ID" value="VFQ78422.1"/>
    <property type="molecule type" value="Genomic_DNA"/>
</dbReference>
<protein>
    <submittedName>
        <fullName evidence="1">Uncharacterized protein</fullName>
    </submittedName>
</protein>
<evidence type="ECO:0000313" key="2">
    <source>
        <dbReference type="Proteomes" id="UP000595140"/>
    </source>
</evidence>
<dbReference type="AlphaFoldDB" id="A0A484LPI9"/>
<keyword evidence="2" id="KW-1185">Reference proteome</keyword>